<dbReference type="RefSeq" id="WP_139867355.1">
    <property type="nucleotide sequence ID" value="NZ_CP040949.1"/>
</dbReference>
<dbReference type="KEGG" id="muv:FIT94_02440"/>
<gene>
    <name evidence="1" type="ORF">FIT94_02440</name>
</gene>
<dbReference type="GeneID" id="66284731"/>
<accession>A0AAX1EYQ0</accession>
<evidence type="ECO:0000313" key="1">
    <source>
        <dbReference type="EMBL" id="QDC40938.1"/>
    </source>
</evidence>
<dbReference type="AlphaFoldDB" id="A0AAX1EYQ0"/>
<reference evidence="1 2" key="1">
    <citation type="journal article" date="2019" name="ISME J.">
        <title>Evolution in action: habitat transition from sediment to the pelagial leads to genome streamlining in Methylophilaceae.</title>
        <authorList>
            <person name="Salcher M."/>
            <person name="Schaefle D."/>
            <person name="Kaspar M."/>
            <person name="Neuenschwander S.M."/>
            <person name="Ghai R."/>
        </authorList>
    </citation>
    <scope>NUCLEOTIDE SEQUENCE [LARGE SCALE GENOMIC DNA]</scope>
    <source>
        <strain evidence="1 2">MMS-RVI-51</strain>
    </source>
</reference>
<name>A0AAX1EYQ0_9PROT</name>
<proteinExistence type="predicted"/>
<dbReference type="InterPro" id="IPR025737">
    <property type="entry name" value="FApF"/>
</dbReference>
<protein>
    <submittedName>
        <fullName evidence="1">Transporter</fullName>
    </submittedName>
</protein>
<dbReference type="Pfam" id="PF13557">
    <property type="entry name" value="Phenol_MetA_deg"/>
    <property type="match status" value="1"/>
</dbReference>
<sequence length="294" mass="33343">MLLNYLNKLKLLYVVTFMIVHKIAFAIDLQPGEIRAPVGTFNAAQMSYVYVEKGDKYSHGSKTPNTSNINQNAFLLRLSHAFEINQIPSVVYAQTSINHLEHTNIPVGVANANSNGIGDTTFAFALWPYVDRAKEEYFGLATYLTLPTGDYDKNRTVNIGSNVYQTAFQAGYQRKLVDNINWMTAIDVVLASDNNQFLGNRKLEKDPLYNFQTGLQYVFNPTYSASVGYFYTVGGENTLDSIDQGNINKIHRYQLTGQGIYNFGRLMLQYGSEFTNENSYIEDHRLIARYAFKF</sequence>
<dbReference type="Proteomes" id="UP000314901">
    <property type="component" value="Chromosome"/>
</dbReference>
<evidence type="ECO:0000313" key="2">
    <source>
        <dbReference type="Proteomes" id="UP000314901"/>
    </source>
</evidence>
<organism evidence="1 2">
    <name type="scientific">Candidatus Methylopumilus universalis</name>
    <dbReference type="NCBI Taxonomy" id="2588536"/>
    <lineage>
        <taxon>Bacteria</taxon>
        <taxon>Pseudomonadati</taxon>
        <taxon>Pseudomonadota</taxon>
        <taxon>Betaproteobacteria</taxon>
        <taxon>Nitrosomonadales</taxon>
        <taxon>Methylophilaceae</taxon>
        <taxon>Candidatus Methylopumilus</taxon>
    </lineage>
</organism>
<dbReference type="EMBL" id="CP040953">
    <property type="protein sequence ID" value="QDC40938.1"/>
    <property type="molecule type" value="Genomic_DNA"/>
</dbReference>